<evidence type="ECO:0000313" key="1">
    <source>
        <dbReference type="EMBL" id="PKY40967.1"/>
    </source>
</evidence>
<gene>
    <name evidence="1" type="ORF">RhiirA4_454461</name>
</gene>
<sequence>MFICENNIECANKYLNECIAKIAKRRIAYSNPIQKNVKKRVSSELSDNEVNEIYMKNDGTPDEKKFLSIIPCKIKVSDN</sequence>
<proteinExistence type="predicted"/>
<organism evidence="1 2">
    <name type="scientific">Rhizophagus irregularis</name>
    <dbReference type="NCBI Taxonomy" id="588596"/>
    <lineage>
        <taxon>Eukaryota</taxon>
        <taxon>Fungi</taxon>
        <taxon>Fungi incertae sedis</taxon>
        <taxon>Mucoromycota</taxon>
        <taxon>Glomeromycotina</taxon>
        <taxon>Glomeromycetes</taxon>
        <taxon>Glomerales</taxon>
        <taxon>Glomeraceae</taxon>
        <taxon>Rhizophagus</taxon>
    </lineage>
</organism>
<reference evidence="1 2" key="1">
    <citation type="submission" date="2015-10" db="EMBL/GenBank/DDBJ databases">
        <title>Genome analyses suggest a sexual origin of heterokaryosis in a supposedly ancient asexual fungus.</title>
        <authorList>
            <person name="Ropars J."/>
            <person name="Sedzielewska K."/>
            <person name="Noel J."/>
            <person name="Charron P."/>
            <person name="Farinelli L."/>
            <person name="Marton T."/>
            <person name="Kruger M."/>
            <person name="Pelin A."/>
            <person name="Brachmann A."/>
            <person name="Corradi N."/>
        </authorList>
    </citation>
    <scope>NUCLEOTIDE SEQUENCE [LARGE SCALE GENOMIC DNA]</scope>
    <source>
        <strain evidence="1 2">A4</strain>
    </source>
</reference>
<evidence type="ECO:0000313" key="2">
    <source>
        <dbReference type="Proteomes" id="UP000234323"/>
    </source>
</evidence>
<accession>A0A2I1G2V9</accession>
<keyword evidence="2" id="KW-1185">Reference proteome</keyword>
<dbReference type="AlphaFoldDB" id="A0A2I1G2V9"/>
<protein>
    <submittedName>
        <fullName evidence="1">Uncharacterized protein</fullName>
    </submittedName>
</protein>
<dbReference type="EMBL" id="LLXI01000126">
    <property type="protein sequence ID" value="PKY40967.1"/>
    <property type="molecule type" value="Genomic_DNA"/>
</dbReference>
<comment type="caution">
    <text evidence="1">The sequence shown here is derived from an EMBL/GenBank/DDBJ whole genome shotgun (WGS) entry which is preliminary data.</text>
</comment>
<name>A0A2I1G2V9_9GLOM</name>
<dbReference type="Proteomes" id="UP000234323">
    <property type="component" value="Unassembled WGS sequence"/>
</dbReference>